<dbReference type="GO" id="GO:0016020">
    <property type="term" value="C:membrane"/>
    <property type="evidence" value="ECO:0007669"/>
    <property type="project" value="UniProtKB-SubCell"/>
</dbReference>
<proteinExistence type="predicted"/>
<dbReference type="GO" id="GO:0008521">
    <property type="term" value="F:acetyl-CoA transmembrane transporter activity"/>
    <property type="evidence" value="ECO:0007669"/>
    <property type="project" value="InterPro"/>
</dbReference>
<feature type="transmembrane region" description="Helical" evidence="6">
    <location>
        <begin position="262"/>
        <end position="284"/>
    </location>
</feature>
<feature type="transmembrane region" description="Helical" evidence="6">
    <location>
        <begin position="528"/>
        <end position="548"/>
    </location>
</feature>
<dbReference type="Pfam" id="PF13000">
    <property type="entry name" value="Acatn"/>
    <property type="match status" value="3"/>
</dbReference>
<evidence type="ECO:0000256" key="4">
    <source>
        <dbReference type="ARBA" id="ARBA00023136"/>
    </source>
</evidence>
<feature type="transmembrane region" description="Helical" evidence="6">
    <location>
        <begin position="341"/>
        <end position="360"/>
    </location>
</feature>
<feature type="transmembrane region" description="Helical" evidence="6">
    <location>
        <begin position="156"/>
        <end position="175"/>
    </location>
</feature>
<dbReference type="InterPro" id="IPR036259">
    <property type="entry name" value="MFS_trans_sf"/>
</dbReference>
<evidence type="ECO:0000313" key="8">
    <source>
        <dbReference type="Proteomes" id="UP000187283"/>
    </source>
</evidence>
<comment type="subcellular location">
    <subcellularLocation>
        <location evidence="1">Membrane</location>
        <topology evidence="1">Multi-pass membrane protein</topology>
    </subcellularLocation>
</comment>
<dbReference type="GO" id="GO:0035348">
    <property type="term" value="P:acetyl-CoA transmembrane transport"/>
    <property type="evidence" value="ECO:0007669"/>
    <property type="project" value="InterPro"/>
</dbReference>
<feature type="transmembrane region" description="Helical" evidence="6">
    <location>
        <begin position="607"/>
        <end position="626"/>
    </location>
</feature>
<gene>
    <name evidence="7" type="ORF">AYI70_g5235</name>
</gene>
<evidence type="ECO:0000256" key="1">
    <source>
        <dbReference type="ARBA" id="ARBA00004141"/>
    </source>
</evidence>
<sequence length="649" mass="73128">MDRGPKNSSLDEKIDFYFENDNEYKPQNNAINKRSPLLPLSTNNSPTPAPIISSFDLKSVSTAITVTSPQIQNSFNIDMANTNNNNNNSSIETATGFSKGSDKTRSTSVSKASSFSKDLSVDSIKKKVKSNFDSYSEKSKKSQNKHLDTSKKQDDFWNVVLLIALYWLQGIPLGLSSGSIPFLLKEKMSFSQLGLFSLASYPYSLKLFWSPIVDSIFSNRFGRRKSWIVPVQFAIAAIFWFFGKHVDDLIKNPGPNITTISLIFFVIVLLSATQDIAVDGWALTLLSKENLAYASTCQTIGLNCGYFLSFTVFLAFNTVDFSNKYFRTVPLDYGLVQLGQYMRWWAVIYAIITLYLVLRVKEKKFYENIGIVSTYKTIYQICRLPDMIKFIFVLMFAKFGFVPNDSAMQLKLLEKGFKKEDMALAILIDFPVQITFGYYAARWTQTRTPMRPWRIAFICRILFCVIGTLAVYNFPTMLGEDGKQVGSGNYFYFILLVKVANSMASTVMFVGLSAFVTRISDPIIGGTYMTLLNTLSNFGGTWPVYFVLESVDYFSNATCSVPKVSSDIIKNSASSILDKKVFFSCVSESGKEMCQSLGGSCIVKYDGFYVISAICIFFAVANFYLFTKPTITRLERLPLKAWRIQTNIN</sequence>
<dbReference type="Gene3D" id="1.20.1250.20">
    <property type="entry name" value="MFS general substrate transporter like domains"/>
    <property type="match status" value="1"/>
</dbReference>
<keyword evidence="3 6" id="KW-1133">Transmembrane helix</keyword>
<feature type="transmembrane region" description="Helical" evidence="6">
    <location>
        <begin position="225"/>
        <end position="242"/>
    </location>
</feature>
<feature type="transmembrane region" description="Helical" evidence="6">
    <location>
        <begin position="492"/>
        <end position="516"/>
    </location>
</feature>
<dbReference type="PANTHER" id="PTHR12778">
    <property type="entry name" value="SOLUTE CARRIER FAMILY 33 ACETYL-COA TRANSPORTER -RELATED"/>
    <property type="match status" value="1"/>
</dbReference>
<protein>
    <submittedName>
        <fullName evidence="7">Putative membrane protein</fullName>
    </submittedName>
</protein>
<feature type="transmembrane region" description="Helical" evidence="6">
    <location>
        <begin position="453"/>
        <end position="472"/>
    </location>
</feature>
<feature type="transmembrane region" description="Helical" evidence="6">
    <location>
        <begin position="195"/>
        <end position="213"/>
    </location>
</feature>
<dbReference type="AlphaFoldDB" id="A0A1R1XVS7"/>
<feature type="transmembrane region" description="Helical" evidence="6">
    <location>
        <begin position="381"/>
        <end position="402"/>
    </location>
</feature>
<dbReference type="SUPFAM" id="SSF103473">
    <property type="entry name" value="MFS general substrate transporter"/>
    <property type="match status" value="1"/>
</dbReference>
<name>A0A1R1XVS7_9FUNG</name>
<comment type="caution">
    <text evidence="7">The sequence shown here is derived from an EMBL/GenBank/DDBJ whole genome shotgun (WGS) entry which is preliminary data.</text>
</comment>
<dbReference type="STRING" id="133412.A0A1R1XVS7"/>
<dbReference type="PANTHER" id="PTHR12778:SF9">
    <property type="entry name" value="ACETYL-COENZYME A TRANSPORTER 1"/>
    <property type="match status" value="1"/>
</dbReference>
<dbReference type="FunFam" id="1.20.1250.20:FF:000289">
    <property type="entry name" value="Acetyl-coenzyme A transporter 1"/>
    <property type="match status" value="1"/>
</dbReference>
<evidence type="ECO:0000256" key="3">
    <source>
        <dbReference type="ARBA" id="ARBA00022989"/>
    </source>
</evidence>
<evidence type="ECO:0000256" key="2">
    <source>
        <dbReference type="ARBA" id="ARBA00022692"/>
    </source>
</evidence>
<evidence type="ECO:0000256" key="5">
    <source>
        <dbReference type="SAM" id="MobiDB-lite"/>
    </source>
</evidence>
<organism evidence="7 8">
    <name type="scientific">Smittium culicis</name>
    <dbReference type="NCBI Taxonomy" id="133412"/>
    <lineage>
        <taxon>Eukaryota</taxon>
        <taxon>Fungi</taxon>
        <taxon>Fungi incertae sedis</taxon>
        <taxon>Zoopagomycota</taxon>
        <taxon>Kickxellomycotina</taxon>
        <taxon>Harpellomycetes</taxon>
        <taxon>Harpellales</taxon>
        <taxon>Legeriomycetaceae</taxon>
        <taxon>Smittium</taxon>
    </lineage>
</organism>
<dbReference type="EMBL" id="LSSN01001689">
    <property type="protein sequence ID" value="OMJ18649.1"/>
    <property type="molecule type" value="Genomic_DNA"/>
</dbReference>
<dbReference type="OrthoDB" id="6415790at2759"/>
<feature type="transmembrane region" description="Helical" evidence="6">
    <location>
        <begin position="422"/>
        <end position="441"/>
    </location>
</feature>
<feature type="region of interest" description="Disordered" evidence="5">
    <location>
        <begin position="86"/>
        <end position="107"/>
    </location>
</feature>
<keyword evidence="2 6" id="KW-0812">Transmembrane</keyword>
<dbReference type="Proteomes" id="UP000187283">
    <property type="component" value="Unassembled WGS sequence"/>
</dbReference>
<reference evidence="7 8" key="1">
    <citation type="submission" date="2017-01" db="EMBL/GenBank/DDBJ databases">
        <authorList>
            <person name="Mah S.A."/>
            <person name="Swanson W.J."/>
            <person name="Moy G.W."/>
            <person name="Vacquier V.D."/>
        </authorList>
    </citation>
    <scope>NUCLEOTIDE SEQUENCE [LARGE SCALE GENOMIC DNA]</scope>
    <source>
        <strain evidence="7 8">GSMNP</strain>
    </source>
</reference>
<dbReference type="InterPro" id="IPR024371">
    <property type="entry name" value="AcetylCoA_trans_1-like"/>
</dbReference>
<evidence type="ECO:0000256" key="6">
    <source>
        <dbReference type="SAM" id="Phobius"/>
    </source>
</evidence>
<evidence type="ECO:0000313" key="7">
    <source>
        <dbReference type="EMBL" id="OMJ18649.1"/>
    </source>
</evidence>
<dbReference type="InterPro" id="IPR004752">
    <property type="entry name" value="AmpG_permease/AT-1"/>
</dbReference>
<feature type="transmembrane region" description="Helical" evidence="6">
    <location>
        <begin position="291"/>
        <end position="316"/>
    </location>
</feature>
<keyword evidence="8" id="KW-1185">Reference proteome</keyword>
<keyword evidence="4 6" id="KW-0472">Membrane</keyword>
<feature type="compositionally biased region" description="Polar residues" evidence="5">
    <location>
        <begin position="89"/>
        <end position="98"/>
    </location>
</feature>
<accession>A0A1R1XVS7</accession>